<reference evidence="1" key="1">
    <citation type="submission" date="2019-08" db="EMBL/GenBank/DDBJ databases">
        <authorList>
            <person name="Kucharzyk K."/>
            <person name="Murdoch R.W."/>
            <person name="Higgins S."/>
            <person name="Loffler F."/>
        </authorList>
    </citation>
    <scope>NUCLEOTIDE SEQUENCE</scope>
</reference>
<comment type="caution">
    <text evidence="1">The sequence shown here is derived from an EMBL/GenBank/DDBJ whole genome shotgun (WGS) entry which is preliminary data.</text>
</comment>
<proteinExistence type="predicted"/>
<sequence>MVIPDIHAKYFSPVLISITADRRWNVRPNARRNLKKMFHRVSLFVTLNLFKARIQRQIAVAVEYRVSGVLKAFEPLHFIATGLLCVPANEHISVQNRQFGGARPVANRSAGQSGLCR</sequence>
<gene>
    <name evidence="1" type="ORF">SDC9_183492</name>
</gene>
<accession>A0A645HAC7</accession>
<dbReference type="EMBL" id="VSSQ01089887">
    <property type="protein sequence ID" value="MPN35987.1"/>
    <property type="molecule type" value="Genomic_DNA"/>
</dbReference>
<name>A0A645HAC7_9ZZZZ</name>
<dbReference type="AlphaFoldDB" id="A0A645HAC7"/>
<evidence type="ECO:0000313" key="1">
    <source>
        <dbReference type="EMBL" id="MPN35987.1"/>
    </source>
</evidence>
<protein>
    <submittedName>
        <fullName evidence="1">Uncharacterized protein</fullName>
    </submittedName>
</protein>
<organism evidence="1">
    <name type="scientific">bioreactor metagenome</name>
    <dbReference type="NCBI Taxonomy" id="1076179"/>
    <lineage>
        <taxon>unclassified sequences</taxon>
        <taxon>metagenomes</taxon>
        <taxon>ecological metagenomes</taxon>
    </lineage>
</organism>